<gene>
    <name evidence="1" type="ordered locus">TOL2_C06580</name>
</gene>
<sequence>MNYDVISKKFEIGAPTFERRLKAAVKVQEAGYPIRIRLDPIVPIDDWEKAYAKTIKSIFDKVLPERMTLGTLRFERGFYNMRNSIFTSGPTLPEILDQMEQMFEPKLFEGSKRPLTYGICKSPKD</sequence>
<dbReference type="HOGENOM" id="CLU_1989074_0_0_7"/>
<dbReference type="PANTHER" id="PTHR37822:SF2">
    <property type="entry name" value="SPORE PHOTOPRODUCT LYASE"/>
    <property type="match status" value="1"/>
</dbReference>
<dbReference type="OrthoDB" id="368646at2"/>
<dbReference type="InterPro" id="IPR049539">
    <property type="entry name" value="SPL"/>
</dbReference>
<dbReference type="Gene3D" id="3.80.30.30">
    <property type="match status" value="1"/>
</dbReference>
<proteinExistence type="predicted"/>
<dbReference type="GO" id="GO:0051539">
    <property type="term" value="F:4 iron, 4 sulfur cluster binding"/>
    <property type="evidence" value="ECO:0007669"/>
    <property type="project" value="TreeGrafter"/>
</dbReference>
<dbReference type="PANTHER" id="PTHR37822">
    <property type="entry name" value="SPORE PHOTOPRODUCT LYASE-RELATED"/>
    <property type="match status" value="1"/>
</dbReference>
<accession>K0NIL6</accession>
<dbReference type="Proteomes" id="UP000007347">
    <property type="component" value="Chromosome"/>
</dbReference>
<evidence type="ECO:0000313" key="2">
    <source>
        <dbReference type="Proteomes" id="UP000007347"/>
    </source>
</evidence>
<dbReference type="RefSeq" id="WP_014956179.1">
    <property type="nucleotide sequence ID" value="NC_018645.1"/>
</dbReference>
<evidence type="ECO:0000313" key="1">
    <source>
        <dbReference type="EMBL" id="CCK78827.1"/>
    </source>
</evidence>
<protein>
    <submittedName>
        <fullName evidence="1">Uncharacterized protein</fullName>
    </submittedName>
</protein>
<dbReference type="GO" id="GO:0003913">
    <property type="term" value="F:DNA photolyase activity"/>
    <property type="evidence" value="ECO:0007669"/>
    <property type="project" value="TreeGrafter"/>
</dbReference>
<dbReference type="AlphaFoldDB" id="K0NIL6"/>
<dbReference type="GO" id="GO:1904047">
    <property type="term" value="F:S-adenosyl-L-methionine binding"/>
    <property type="evidence" value="ECO:0007669"/>
    <property type="project" value="TreeGrafter"/>
</dbReference>
<keyword evidence="2" id="KW-1185">Reference proteome</keyword>
<reference evidence="1 2" key="1">
    <citation type="journal article" date="2013" name="Environ. Microbiol.">
        <title>Complete genome, catabolic sub-proteomes and key-metabolites of Desulfobacula toluolica Tol2, a marine, aromatic compound-degrading, sulfate-reducing bacterium.</title>
        <authorList>
            <person name="Wohlbrand L."/>
            <person name="Jacob J.H."/>
            <person name="Kube M."/>
            <person name="Mussmann M."/>
            <person name="Jarling R."/>
            <person name="Beck A."/>
            <person name="Amann R."/>
            <person name="Wilkes H."/>
            <person name="Reinhardt R."/>
            <person name="Rabus R."/>
        </authorList>
    </citation>
    <scope>NUCLEOTIDE SEQUENCE [LARGE SCALE GENOMIC DNA]</scope>
    <source>
        <strain evidence="2">DSM 7467 / Tol2</strain>
    </source>
</reference>
<dbReference type="EMBL" id="FO203503">
    <property type="protein sequence ID" value="CCK78827.1"/>
    <property type="molecule type" value="Genomic_DNA"/>
</dbReference>
<dbReference type="GO" id="GO:0042601">
    <property type="term" value="C:endospore-forming forespore"/>
    <property type="evidence" value="ECO:0007669"/>
    <property type="project" value="TreeGrafter"/>
</dbReference>
<dbReference type="STRING" id="651182.TOL2_C06580"/>
<name>K0NIL6_DESTT</name>
<dbReference type="KEGG" id="dto:TOL2_C06580"/>
<organism evidence="1 2">
    <name type="scientific">Desulfobacula toluolica (strain DSM 7467 / Tol2)</name>
    <dbReference type="NCBI Taxonomy" id="651182"/>
    <lineage>
        <taxon>Bacteria</taxon>
        <taxon>Pseudomonadati</taxon>
        <taxon>Thermodesulfobacteriota</taxon>
        <taxon>Desulfobacteria</taxon>
        <taxon>Desulfobacterales</taxon>
        <taxon>Desulfobacteraceae</taxon>
        <taxon>Desulfobacula</taxon>
    </lineage>
</organism>
<dbReference type="Pfam" id="PF20903">
    <property type="entry name" value="SPL"/>
    <property type="match status" value="1"/>
</dbReference>